<feature type="domain" description="Cytochrome c" evidence="10">
    <location>
        <begin position="550"/>
        <end position="733"/>
    </location>
</feature>
<dbReference type="Proteomes" id="UP000501534">
    <property type="component" value="Chromosome"/>
</dbReference>
<evidence type="ECO:0000256" key="4">
    <source>
        <dbReference type="ARBA" id="ARBA00022729"/>
    </source>
</evidence>
<protein>
    <recommendedName>
        <fullName evidence="10">Cytochrome c domain-containing protein</fullName>
    </recommendedName>
</protein>
<organism evidence="11 12">
    <name type="scientific">Usitatibacter rugosus</name>
    <dbReference type="NCBI Taxonomy" id="2732067"/>
    <lineage>
        <taxon>Bacteria</taxon>
        <taxon>Pseudomonadati</taxon>
        <taxon>Pseudomonadota</taxon>
        <taxon>Betaproteobacteria</taxon>
        <taxon>Nitrosomonadales</taxon>
        <taxon>Usitatibacteraceae</taxon>
        <taxon>Usitatibacter</taxon>
    </lineage>
</organism>
<sequence>MVSRALAAFAIALGAWLPAFGQTFTGAMSGTWWDASRSGEGQLITFETLGTRNVATLAFFTYTADGRATWHFGNVDYTPGATSLSIPLITGEGPRFGSGYNSGDFRTSPAGTATLEFVSCTQMRMRHSAMPDVTLQLTRLVGPLVGAACGAAAPTGAVTAFAGQLSGGWFNAGRNGEGQFVMFESTAASSSVFLAYFTYTADGRPSWLVGNALFATGARSVVIPLITGSGARFGSAFRATDVTTAPSGSITLEFQDCGNLRFTYTGTQPLTVGMTRLVGPLNGIACTDSTGPSATDTALRFLLTQNGLTGNARAGRTLPSIDDPLPQLGKLLFFSKALSSARDTACASCHHPALGGSDALAVSIGSGAVSADVLGPGRRLAGPARVGRNANSFFNSGLFDAGLFWDSRIESLSKISGRNGSGSGIRTPDSPLSVADPAAGPNLPAAQSRFPVVGAAEMLGNGFPGITSDAAIRNHLAARIGSYGTGAGQLPASTWLARFRTALGSPSGSAEQLITFDQIMNAIAEYERSATFVESAFARYVRGDNGAMTEQAKQGALLFYRPVASGGANCVQCHRGDFMTNEQHHALGFPQVGPGMGDGANAVDDFGRGRQTNLADDRYRYRTPSLLNVEVTAPYGHAGSYATIEEAVAHYFTPDASSQAVVNGRTWCRIAPFDSDPGCNATQASVTANSQAAIAKLRADQAANAATSMPVLDPTRFGSSAIGDLSAFLRTLTDPCLKDRSCYGKWIPRPDEAPDGLQLNATDSSGRPF</sequence>
<dbReference type="InterPro" id="IPR004852">
    <property type="entry name" value="Di-haem_cyt_c_peroxidsae"/>
</dbReference>
<evidence type="ECO:0000259" key="10">
    <source>
        <dbReference type="PROSITE" id="PS51007"/>
    </source>
</evidence>
<evidence type="ECO:0000313" key="11">
    <source>
        <dbReference type="EMBL" id="QJR12426.1"/>
    </source>
</evidence>
<reference evidence="11 12" key="1">
    <citation type="submission" date="2020-04" db="EMBL/GenBank/DDBJ databases">
        <title>Usitatibacter rugosus gen. nov., sp. nov. and Usitatibacter palustris sp. nov., novel members of Usitatibacteraceae fam. nov. within the order Nitrosomonadales isolated from soil.</title>
        <authorList>
            <person name="Huber K.J."/>
            <person name="Neumann-Schaal M."/>
            <person name="Geppert A."/>
            <person name="Luckner M."/>
            <person name="Wanner G."/>
            <person name="Overmann J."/>
        </authorList>
    </citation>
    <scope>NUCLEOTIDE SEQUENCE [LARGE SCALE GENOMIC DNA]</scope>
    <source>
        <strain evidence="11 12">0125_3</strain>
    </source>
</reference>
<dbReference type="PANTHER" id="PTHR30600:SF10">
    <property type="entry name" value="BLL6722 PROTEIN"/>
    <property type="match status" value="1"/>
</dbReference>
<accession>A0A6M4GYW2</accession>
<keyword evidence="4 9" id="KW-0732">Signal</keyword>
<evidence type="ECO:0000256" key="9">
    <source>
        <dbReference type="SAM" id="SignalP"/>
    </source>
</evidence>
<feature type="region of interest" description="Disordered" evidence="8">
    <location>
        <begin position="750"/>
        <end position="769"/>
    </location>
</feature>
<dbReference type="Gene3D" id="1.10.760.10">
    <property type="entry name" value="Cytochrome c-like domain"/>
    <property type="match status" value="2"/>
</dbReference>
<dbReference type="GO" id="GO:0020037">
    <property type="term" value="F:heme binding"/>
    <property type="evidence" value="ECO:0007669"/>
    <property type="project" value="InterPro"/>
</dbReference>
<evidence type="ECO:0000256" key="8">
    <source>
        <dbReference type="SAM" id="MobiDB-lite"/>
    </source>
</evidence>
<comment type="subcellular location">
    <subcellularLocation>
        <location evidence="1">Cell envelope</location>
    </subcellularLocation>
</comment>
<dbReference type="InterPro" id="IPR009056">
    <property type="entry name" value="Cyt_c-like_dom"/>
</dbReference>
<dbReference type="EMBL" id="CP053069">
    <property type="protein sequence ID" value="QJR12426.1"/>
    <property type="molecule type" value="Genomic_DNA"/>
</dbReference>
<evidence type="ECO:0000256" key="2">
    <source>
        <dbReference type="ARBA" id="ARBA00022617"/>
    </source>
</evidence>
<dbReference type="InterPro" id="IPR036909">
    <property type="entry name" value="Cyt_c-like_dom_sf"/>
</dbReference>
<dbReference type="PANTHER" id="PTHR30600">
    <property type="entry name" value="CYTOCHROME C PEROXIDASE-RELATED"/>
    <property type="match status" value="1"/>
</dbReference>
<dbReference type="Pfam" id="PF03150">
    <property type="entry name" value="CCP_MauG"/>
    <property type="match status" value="1"/>
</dbReference>
<evidence type="ECO:0000256" key="1">
    <source>
        <dbReference type="ARBA" id="ARBA00004196"/>
    </source>
</evidence>
<dbReference type="AlphaFoldDB" id="A0A6M4GYW2"/>
<dbReference type="InterPro" id="IPR051395">
    <property type="entry name" value="Cytochrome_c_Peroxidase/MauG"/>
</dbReference>
<dbReference type="GO" id="GO:0030313">
    <property type="term" value="C:cell envelope"/>
    <property type="evidence" value="ECO:0007669"/>
    <property type="project" value="UniProtKB-SubCell"/>
</dbReference>
<name>A0A6M4GYW2_9PROT</name>
<dbReference type="SUPFAM" id="SSF46626">
    <property type="entry name" value="Cytochrome c"/>
    <property type="match status" value="2"/>
</dbReference>
<evidence type="ECO:0000313" key="12">
    <source>
        <dbReference type="Proteomes" id="UP000501534"/>
    </source>
</evidence>
<dbReference type="GO" id="GO:0009055">
    <property type="term" value="F:electron transfer activity"/>
    <property type="evidence" value="ECO:0007669"/>
    <property type="project" value="InterPro"/>
</dbReference>
<evidence type="ECO:0000256" key="7">
    <source>
        <dbReference type="PROSITE-ProRule" id="PRU00433"/>
    </source>
</evidence>
<keyword evidence="5" id="KW-0560">Oxidoreductase</keyword>
<keyword evidence="6 7" id="KW-0408">Iron</keyword>
<keyword evidence="2 7" id="KW-0349">Heme</keyword>
<feature type="compositionally biased region" description="Polar residues" evidence="8">
    <location>
        <begin position="759"/>
        <end position="769"/>
    </location>
</feature>
<feature type="signal peptide" evidence="9">
    <location>
        <begin position="1"/>
        <end position="21"/>
    </location>
</feature>
<keyword evidence="12" id="KW-1185">Reference proteome</keyword>
<evidence type="ECO:0000256" key="6">
    <source>
        <dbReference type="ARBA" id="ARBA00023004"/>
    </source>
</evidence>
<keyword evidence="3 7" id="KW-0479">Metal-binding</keyword>
<proteinExistence type="predicted"/>
<dbReference type="GO" id="GO:0004130">
    <property type="term" value="F:cytochrome-c peroxidase activity"/>
    <property type="evidence" value="ECO:0007669"/>
    <property type="project" value="TreeGrafter"/>
</dbReference>
<gene>
    <name evidence="11" type="ORF">DSM104443_03512</name>
</gene>
<feature type="chain" id="PRO_5026747285" description="Cytochrome c domain-containing protein" evidence="9">
    <location>
        <begin position="22"/>
        <end position="769"/>
    </location>
</feature>
<dbReference type="PROSITE" id="PS51007">
    <property type="entry name" value="CYTC"/>
    <property type="match status" value="1"/>
</dbReference>
<dbReference type="GO" id="GO:0046872">
    <property type="term" value="F:metal ion binding"/>
    <property type="evidence" value="ECO:0007669"/>
    <property type="project" value="UniProtKB-KW"/>
</dbReference>
<evidence type="ECO:0000256" key="3">
    <source>
        <dbReference type="ARBA" id="ARBA00022723"/>
    </source>
</evidence>
<dbReference type="KEGG" id="uru:DSM104443_03512"/>
<evidence type="ECO:0000256" key="5">
    <source>
        <dbReference type="ARBA" id="ARBA00023002"/>
    </source>
</evidence>